<protein>
    <submittedName>
        <fullName evidence="3">Uncharacterized protein</fullName>
    </submittedName>
</protein>
<feature type="transmembrane region" description="Helical" evidence="2">
    <location>
        <begin position="83"/>
        <end position="106"/>
    </location>
</feature>
<keyword evidence="2" id="KW-1133">Transmembrane helix</keyword>
<keyword evidence="2" id="KW-0472">Membrane</keyword>
<accession>A0A9Q9AQL3</accession>
<dbReference type="EMBL" id="CP099422">
    <property type="protein sequence ID" value="USW53917.1"/>
    <property type="molecule type" value="Genomic_DNA"/>
</dbReference>
<dbReference type="Proteomes" id="UP001056384">
    <property type="component" value="Chromosome 5"/>
</dbReference>
<feature type="compositionally biased region" description="Basic and acidic residues" evidence="1">
    <location>
        <begin position="683"/>
        <end position="704"/>
    </location>
</feature>
<evidence type="ECO:0000256" key="2">
    <source>
        <dbReference type="SAM" id="Phobius"/>
    </source>
</evidence>
<keyword evidence="2" id="KW-0812">Transmembrane</keyword>
<organism evidence="3 4">
    <name type="scientific">Septoria linicola</name>
    <dbReference type="NCBI Taxonomy" id="215465"/>
    <lineage>
        <taxon>Eukaryota</taxon>
        <taxon>Fungi</taxon>
        <taxon>Dikarya</taxon>
        <taxon>Ascomycota</taxon>
        <taxon>Pezizomycotina</taxon>
        <taxon>Dothideomycetes</taxon>
        <taxon>Dothideomycetidae</taxon>
        <taxon>Mycosphaerellales</taxon>
        <taxon>Mycosphaerellaceae</taxon>
        <taxon>Septoria</taxon>
    </lineage>
</organism>
<feature type="region of interest" description="Disordered" evidence="1">
    <location>
        <begin position="635"/>
        <end position="748"/>
    </location>
</feature>
<evidence type="ECO:0000256" key="1">
    <source>
        <dbReference type="SAM" id="MobiDB-lite"/>
    </source>
</evidence>
<gene>
    <name evidence="3" type="ORF">Slin15195_G072360</name>
</gene>
<feature type="compositionally biased region" description="Basic and acidic residues" evidence="1">
    <location>
        <begin position="713"/>
        <end position="732"/>
    </location>
</feature>
<keyword evidence="4" id="KW-1185">Reference proteome</keyword>
<reference evidence="3" key="1">
    <citation type="submission" date="2022-06" db="EMBL/GenBank/DDBJ databases">
        <title>Complete genome sequences of two strains of the flax pathogen Septoria linicola.</title>
        <authorList>
            <person name="Lapalu N."/>
            <person name="Simon A."/>
            <person name="Demenou B."/>
            <person name="Paumier D."/>
            <person name="Guillot M.-P."/>
            <person name="Gout L."/>
            <person name="Valade R."/>
        </authorList>
    </citation>
    <scope>NUCLEOTIDE SEQUENCE</scope>
    <source>
        <strain evidence="3">SE15195</strain>
    </source>
</reference>
<dbReference type="OrthoDB" id="5322539at2759"/>
<name>A0A9Q9AQL3_9PEZI</name>
<sequence length="748" mass="81754">MIASLLVGVTFAIGLHVFYRSLHRTEVRSTPYELAGWEIAPQQVNTAGGTAFAFALFFRATAKVGRGIAKIDSWFSGSSDITSLFGITTFWTQPVLAVVALTAWLLPIAAIITPATLSVTFDYLPPIYESHFVPLPAFASLKFADFNNYNDYGGSGHLTYERASAEAGRIVQAAVAAGPILPITPPAVNASWLVTTRAPRLTCDHVNQTLLSSIKNNIADVLGPFLASIDGSALAEYADLDFPDAELQARLAMFAFSMFGYMSWPGARQDSRGFSQEMPFSLGGETPRINASRPSAAQLASFALEKGLSWRRAEFQDLLFVAVLPRIILRSGLTADEIDGLSSFITAGSRRAMDWAFEEATVLRCKAVASEFTLRFTYDGWSQNQQIETKQAQMQVIQRVSGCPNPDVSLSDHHLSECAIDVETLDRWSNRSMMDLFGDRLIGAANWMGTMVNKDTSAGIYDPVPRAGYSAPSTTFRNDTYRSQILSTSLADSIEVEPWATDAMSIEEDTFPVRALDQVYSLFRTSSKSTPLRSLKNSIEELFFNVTISMASSPSFAYNISAPNAPENVTVTIANMGNIYTYSADKLWLAYGLAIGTTVLSVCLGLLAILRTGASFTLNFSTIVRTVKNAEVSIDTDEEAHPGRDPLPQSWKHATPKIRPSAVREAKSLGSGEYSSVNQSGEEAERPREGDQLHPEDRIDEIRAAPRYSWESARSEEARLSVQCGREDDNIHHGGACGSDELSRASRS</sequence>
<evidence type="ECO:0000313" key="3">
    <source>
        <dbReference type="EMBL" id="USW53917.1"/>
    </source>
</evidence>
<feature type="transmembrane region" description="Helical" evidence="2">
    <location>
        <begin position="588"/>
        <end position="610"/>
    </location>
</feature>
<proteinExistence type="predicted"/>
<feature type="transmembrane region" description="Helical" evidence="2">
    <location>
        <begin position="44"/>
        <end position="62"/>
    </location>
</feature>
<evidence type="ECO:0000313" key="4">
    <source>
        <dbReference type="Proteomes" id="UP001056384"/>
    </source>
</evidence>
<dbReference type="PANTHER" id="PTHR35041:SF6">
    <property type="entry name" value="FORMYLMETHIONINE DEFORMYLASE-LIKE PROTEIN-RELATED"/>
    <property type="match status" value="1"/>
</dbReference>
<dbReference type="AlphaFoldDB" id="A0A9Q9AQL3"/>
<dbReference type="PANTHER" id="PTHR35041">
    <property type="entry name" value="MEDIATOR OF RNA POLYMERASE II TRANSCRIPTION SUBUNIT 1"/>
    <property type="match status" value="1"/>
</dbReference>